<evidence type="ECO:0000313" key="3">
    <source>
        <dbReference type="Proteomes" id="UP000634919"/>
    </source>
</evidence>
<sequence>MHAGPYKIAQSVLVVIYTPQGQVLLLQRTLGDGHGGDFWQSVTGSKDTHDESWEQVAAREVWEEAGIDVHAQGCKLQDWGLENIYTIYPQWLHRYAPGTFVNTERVFGLEVASYAQVTLNPREHTAFAWHAWREAADRCYAPSNAEAILHLPVFLPLPA</sequence>
<dbReference type="EMBL" id="JACSQK010000007">
    <property type="protein sequence ID" value="MBD7961683.1"/>
    <property type="molecule type" value="Genomic_DNA"/>
</dbReference>
<comment type="caution">
    <text evidence="2">The sequence shown here is derived from an EMBL/GenBank/DDBJ whole genome shotgun (WGS) entry which is preliminary data.</text>
</comment>
<name>A0ABR8SDX8_9BURK</name>
<organism evidence="2 3">
    <name type="scientific">Comamonas avium</name>
    <dbReference type="NCBI Taxonomy" id="2762231"/>
    <lineage>
        <taxon>Bacteria</taxon>
        <taxon>Pseudomonadati</taxon>
        <taxon>Pseudomonadota</taxon>
        <taxon>Betaproteobacteria</taxon>
        <taxon>Burkholderiales</taxon>
        <taxon>Comamonadaceae</taxon>
        <taxon>Comamonas</taxon>
    </lineage>
</organism>
<dbReference type="SUPFAM" id="SSF55811">
    <property type="entry name" value="Nudix"/>
    <property type="match status" value="1"/>
</dbReference>
<feature type="domain" description="Nudix hydrolase" evidence="1">
    <location>
        <begin position="5"/>
        <end position="152"/>
    </location>
</feature>
<protein>
    <submittedName>
        <fullName evidence="2">Dihydroneopterin triphosphate diphosphatase</fullName>
        <ecNumber evidence="2">3.6.1.67</ecNumber>
    </submittedName>
</protein>
<dbReference type="PROSITE" id="PS51462">
    <property type="entry name" value="NUDIX"/>
    <property type="match status" value="1"/>
</dbReference>
<evidence type="ECO:0000313" key="2">
    <source>
        <dbReference type="EMBL" id="MBD7961683.1"/>
    </source>
</evidence>
<gene>
    <name evidence="2" type="primary">nudB</name>
    <name evidence="2" type="ORF">H9646_14515</name>
</gene>
<dbReference type="InterPro" id="IPR000086">
    <property type="entry name" value="NUDIX_hydrolase_dom"/>
</dbReference>
<accession>A0ABR8SDX8</accession>
<dbReference type="CDD" id="cd04664">
    <property type="entry name" value="NUDIX_DHNTPase_like"/>
    <property type="match status" value="1"/>
</dbReference>
<evidence type="ECO:0000259" key="1">
    <source>
        <dbReference type="PROSITE" id="PS51462"/>
    </source>
</evidence>
<dbReference type="RefSeq" id="WP_191724101.1">
    <property type="nucleotide sequence ID" value="NZ_JACSQK010000007.1"/>
</dbReference>
<dbReference type="EC" id="3.6.1.67" evidence="2"/>
<reference evidence="2 3" key="1">
    <citation type="submission" date="2020-08" db="EMBL/GenBank/DDBJ databases">
        <title>A Genomic Blueprint of the Chicken Gut Microbiome.</title>
        <authorList>
            <person name="Gilroy R."/>
            <person name="Ravi A."/>
            <person name="Getino M."/>
            <person name="Pursley I."/>
            <person name="Horton D.L."/>
            <person name="Alikhan N.-F."/>
            <person name="Baker D."/>
            <person name="Gharbi K."/>
            <person name="Hall N."/>
            <person name="Watson M."/>
            <person name="Adriaenssens E.M."/>
            <person name="Foster-Nyarko E."/>
            <person name="Jarju S."/>
            <person name="Secka A."/>
            <person name="Antonio M."/>
            <person name="Oren A."/>
            <person name="Chaudhuri R."/>
            <person name="La Ragione R.M."/>
            <person name="Hildebrand F."/>
            <person name="Pallen M.J."/>
        </authorList>
    </citation>
    <scope>NUCLEOTIDE SEQUENCE [LARGE SCALE GENOMIC DNA]</scope>
    <source>
        <strain evidence="2 3">Sa2CVA6</strain>
    </source>
</reference>
<dbReference type="PANTHER" id="PTHR43736:SF1">
    <property type="entry name" value="DIHYDRONEOPTERIN TRIPHOSPHATE DIPHOSPHATASE"/>
    <property type="match status" value="1"/>
</dbReference>
<dbReference type="Pfam" id="PF00293">
    <property type="entry name" value="NUDIX"/>
    <property type="match status" value="1"/>
</dbReference>
<dbReference type="GO" id="GO:0019177">
    <property type="term" value="F:dihydroneopterin triphosphate pyrophosphohydrolase activity"/>
    <property type="evidence" value="ECO:0007669"/>
    <property type="project" value="UniProtKB-EC"/>
</dbReference>
<proteinExistence type="predicted"/>
<keyword evidence="2" id="KW-0378">Hydrolase</keyword>
<dbReference type="Gene3D" id="3.90.79.10">
    <property type="entry name" value="Nucleoside Triphosphate Pyrophosphohydrolase"/>
    <property type="match status" value="1"/>
</dbReference>
<dbReference type="InterPro" id="IPR015797">
    <property type="entry name" value="NUDIX_hydrolase-like_dom_sf"/>
</dbReference>
<dbReference type="PANTHER" id="PTHR43736">
    <property type="entry name" value="ADP-RIBOSE PYROPHOSPHATASE"/>
    <property type="match status" value="1"/>
</dbReference>
<dbReference type="Proteomes" id="UP000634919">
    <property type="component" value="Unassembled WGS sequence"/>
</dbReference>
<dbReference type="NCBIfam" id="NF006961">
    <property type="entry name" value="PRK09438.1"/>
    <property type="match status" value="1"/>
</dbReference>
<keyword evidence="3" id="KW-1185">Reference proteome</keyword>